<name>A0A5B8MVS0_9CHLO</name>
<feature type="domain" description="Vesicle tethering protein Uso1/P115-like head" evidence="5">
    <location>
        <begin position="516"/>
        <end position="642"/>
    </location>
</feature>
<dbReference type="InterPro" id="IPR006955">
    <property type="entry name" value="Uso1_p115_C"/>
</dbReference>
<organism evidence="7 8">
    <name type="scientific">Chloropicon primus</name>
    <dbReference type="NCBI Taxonomy" id="1764295"/>
    <lineage>
        <taxon>Eukaryota</taxon>
        <taxon>Viridiplantae</taxon>
        <taxon>Chlorophyta</taxon>
        <taxon>Chloropicophyceae</taxon>
        <taxon>Chloropicales</taxon>
        <taxon>Chloropicaceae</taxon>
        <taxon>Chloropicon</taxon>
    </lineage>
</organism>
<feature type="region of interest" description="Disordered" evidence="4">
    <location>
        <begin position="761"/>
        <end position="786"/>
    </location>
</feature>
<dbReference type="STRING" id="1764295.A0A5B8MVS0"/>
<dbReference type="GO" id="GO:0006888">
    <property type="term" value="P:endoplasmic reticulum to Golgi vesicle-mediated transport"/>
    <property type="evidence" value="ECO:0007669"/>
    <property type="project" value="TreeGrafter"/>
</dbReference>
<protein>
    <submittedName>
        <fullName evidence="7">Uncharacterized protein</fullName>
    </submittedName>
</protein>
<dbReference type="GO" id="GO:0005795">
    <property type="term" value="C:Golgi stack"/>
    <property type="evidence" value="ECO:0007669"/>
    <property type="project" value="TreeGrafter"/>
</dbReference>
<feature type="compositionally biased region" description="Polar residues" evidence="4">
    <location>
        <begin position="761"/>
        <end position="772"/>
    </location>
</feature>
<feature type="domain" description="Uso1/p115-like vesicle tethering protein C-terminal" evidence="6">
    <location>
        <begin position="1021"/>
        <end position="1140"/>
    </location>
</feature>
<sequence length="1141" mass="124967">MNVLGAVAKGLGDVVLGSGPEDEVTEAVEALLERIATGFIPEDRAMATTKLKELVTESPASREAFGQMGFPVVREVIVEDGNDVEAIRGVLELLNLSVRVEPKALEELASWRGEGEGEEGSKVEAAKNAARELDRASIVVAELFCREGKNLDMLFGLLATNQPISDFYTRYNALKCLNSLLLIHSHAIQQHVLGSPTAVAKLMDLLGSDEIMEVERNESLLLLVGLCKATMEIQKLVVFEGAFDHIFAIIGKEQKSGVIAQDCLELLIHLLTQNSSNQLLFRESGHLQKLLGLLPASSGSGADGDESVDPKVVFLALEVLNVLLRPPSCSSKNDRKMTQDMLECFNLMDTLVDLTCKQRGQEKGDEASETGGVTYAVLGQAFRTLSCLLLQNSIAKDSISGMTVRWTVNHTYEDVPVLLAILLRCLGSKSKFERDAALETISSFCEENETGQAVLASTVHSMEDSELLAGDGSLGTFGTNLLKAISAGDGVSRRQAALVMAILLDGSTLAKDRVDMGVLSKFVRVISSEGEGGKDGPLCQAVLKLLCVWLRDSTSSVEKFFSSPSNIPLVVDLIAKGDGGSAMTKGLASIVLGMCVLAKVETKSTSMFYTSSSVLDIVSKHVGLHKFFCTWEDMTSSTEFKKGLHPLRTSKVITKKEVDACFSLVSSPAPQPLLEIIQEFFGFHAIFSSSFSAEVKELQPLVRQGIVNSYSGPDLNQAPSGPDAKSGDNNVDPEVVRKLQDEIKQLRSRNESLATDLLAMSQTVTSSSSQDAEGTGESQKKEQVDKDELIASKAKQAELDIALRESDKKVEDLERQLRLSAEKLKEEEAKTLSIQEESGKHENDLKDLADAYNNLEEHSFSLESKLQEMEKQLKDKDESAQTSEAVKEVEAKYEAQLQAMKADLDRSNEACTEMSELRDASEAANEQLKLQATDLKNRLEEERSNARASSAAAVSNSELEEMKAKTRQDAQLEMEEALRTKDQEHDLEMESLKEQLQTSQAQYKEIFEAYESNSSKAYTEEELNQATENARNEAAADCDEEIYQLETKLRDMQSKLSAASAAASQEQTSQEDLEAAIEKAKEDAMAEADESMNDLLVCLGQEEKKTEILRERLEALGENVDELLEGLEDDEEEDDEDDEDQ</sequence>
<feature type="compositionally biased region" description="Acidic residues" evidence="4">
    <location>
        <begin position="1119"/>
        <end position="1141"/>
    </location>
</feature>
<dbReference type="PANTHER" id="PTHR10013">
    <property type="entry name" value="GENERAL VESICULAR TRANSPORT FACTOR P115"/>
    <property type="match status" value="1"/>
</dbReference>
<dbReference type="GO" id="GO:0012507">
    <property type="term" value="C:ER to Golgi transport vesicle membrane"/>
    <property type="evidence" value="ECO:0007669"/>
    <property type="project" value="TreeGrafter"/>
</dbReference>
<dbReference type="InterPro" id="IPR006953">
    <property type="entry name" value="Vesicle_Uso1_P115_head"/>
</dbReference>
<dbReference type="AlphaFoldDB" id="A0A5B8MVS0"/>
<feature type="compositionally biased region" description="Basic and acidic residues" evidence="4">
    <location>
        <begin position="820"/>
        <end position="830"/>
    </location>
</feature>
<dbReference type="GO" id="GO:0048211">
    <property type="term" value="P:Golgi vesicle docking"/>
    <property type="evidence" value="ECO:0007669"/>
    <property type="project" value="TreeGrafter"/>
</dbReference>
<dbReference type="InterPro" id="IPR016024">
    <property type="entry name" value="ARM-type_fold"/>
</dbReference>
<keyword evidence="8" id="KW-1185">Reference proteome</keyword>
<dbReference type="SUPFAM" id="SSF48371">
    <property type="entry name" value="ARM repeat"/>
    <property type="match status" value="1"/>
</dbReference>
<feature type="region of interest" description="Disordered" evidence="4">
    <location>
        <begin position="712"/>
        <end position="732"/>
    </location>
</feature>
<keyword evidence="3" id="KW-0175">Coiled coil</keyword>
<feature type="region of interest" description="Disordered" evidence="4">
    <location>
        <begin position="904"/>
        <end position="972"/>
    </location>
</feature>
<keyword evidence="2" id="KW-0333">Golgi apparatus</keyword>
<dbReference type="InterPro" id="IPR011989">
    <property type="entry name" value="ARM-like"/>
</dbReference>
<evidence type="ECO:0000256" key="3">
    <source>
        <dbReference type="ARBA" id="ARBA00023054"/>
    </source>
</evidence>
<feature type="region of interest" description="Disordered" evidence="4">
    <location>
        <begin position="1117"/>
        <end position="1141"/>
    </location>
</feature>
<feature type="compositionally biased region" description="Low complexity" evidence="4">
    <location>
        <begin position="946"/>
        <end position="957"/>
    </location>
</feature>
<dbReference type="GO" id="GO:0048280">
    <property type="term" value="P:vesicle fusion with Golgi apparatus"/>
    <property type="evidence" value="ECO:0007669"/>
    <property type="project" value="InterPro"/>
</dbReference>
<dbReference type="GO" id="GO:0005783">
    <property type="term" value="C:endoplasmic reticulum"/>
    <property type="evidence" value="ECO:0007669"/>
    <property type="project" value="TreeGrafter"/>
</dbReference>
<dbReference type="Proteomes" id="UP000316726">
    <property type="component" value="Chromosome 14"/>
</dbReference>
<feature type="compositionally biased region" description="Low complexity" evidence="4">
    <location>
        <begin position="1054"/>
        <end position="1068"/>
    </location>
</feature>
<evidence type="ECO:0000313" key="7">
    <source>
        <dbReference type="EMBL" id="QDZ24639.1"/>
    </source>
</evidence>
<evidence type="ECO:0000256" key="1">
    <source>
        <dbReference type="ARBA" id="ARBA00004555"/>
    </source>
</evidence>
<evidence type="ECO:0000259" key="6">
    <source>
        <dbReference type="Pfam" id="PF04871"/>
    </source>
</evidence>
<dbReference type="OrthoDB" id="198977at2759"/>
<evidence type="ECO:0000259" key="5">
    <source>
        <dbReference type="Pfam" id="PF04869"/>
    </source>
</evidence>
<feature type="region of interest" description="Disordered" evidence="4">
    <location>
        <begin position="820"/>
        <end position="843"/>
    </location>
</feature>
<feature type="region of interest" description="Disordered" evidence="4">
    <location>
        <begin position="1053"/>
        <end position="1088"/>
    </location>
</feature>
<dbReference type="Pfam" id="PF04869">
    <property type="entry name" value="Uso1_p115_head"/>
    <property type="match status" value="1"/>
</dbReference>
<gene>
    <name evidence="7" type="ORF">A3770_14p71570</name>
</gene>
<dbReference type="Gene3D" id="1.25.10.10">
    <property type="entry name" value="Leucine-rich Repeat Variant"/>
    <property type="match status" value="1"/>
</dbReference>
<evidence type="ECO:0000256" key="2">
    <source>
        <dbReference type="ARBA" id="ARBA00023034"/>
    </source>
</evidence>
<dbReference type="GO" id="GO:0000139">
    <property type="term" value="C:Golgi membrane"/>
    <property type="evidence" value="ECO:0007669"/>
    <property type="project" value="InterPro"/>
</dbReference>
<reference evidence="7 8" key="1">
    <citation type="submission" date="2018-07" db="EMBL/GenBank/DDBJ databases">
        <title>The complete nuclear genome of the prasinophyte Chloropicon primus (CCMP1205).</title>
        <authorList>
            <person name="Pombert J.-F."/>
            <person name="Otis C."/>
            <person name="Turmel M."/>
            <person name="Lemieux C."/>
        </authorList>
    </citation>
    <scope>NUCLEOTIDE SEQUENCE [LARGE SCALE GENOMIC DNA]</scope>
    <source>
        <strain evidence="7 8">CCMP1205</strain>
    </source>
</reference>
<dbReference type="InterPro" id="IPR024095">
    <property type="entry name" value="Vesicle_P115"/>
</dbReference>
<dbReference type="GO" id="GO:0006886">
    <property type="term" value="P:intracellular protein transport"/>
    <property type="evidence" value="ECO:0007669"/>
    <property type="project" value="InterPro"/>
</dbReference>
<comment type="subcellular location">
    <subcellularLocation>
        <location evidence="1">Golgi apparatus</location>
    </subcellularLocation>
</comment>
<feature type="compositionally biased region" description="Basic and acidic residues" evidence="4">
    <location>
        <begin position="960"/>
        <end position="972"/>
    </location>
</feature>
<evidence type="ECO:0000256" key="4">
    <source>
        <dbReference type="SAM" id="MobiDB-lite"/>
    </source>
</evidence>
<evidence type="ECO:0000313" key="8">
    <source>
        <dbReference type="Proteomes" id="UP000316726"/>
    </source>
</evidence>
<proteinExistence type="predicted"/>
<dbReference type="PANTHER" id="PTHR10013:SF0">
    <property type="entry name" value="GENERAL VESICULAR TRANSPORT FACTOR P115"/>
    <property type="match status" value="1"/>
</dbReference>
<feature type="region of interest" description="Disordered" evidence="4">
    <location>
        <begin position="868"/>
        <end position="887"/>
    </location>
</feature>
<accession>A0A5B8MVS0</accession>
<dbReference type="EMBL" id="CP031047">
    <property type="protein sequence ID" value="QDZ24639.1"/>
    <property type="molecule type" value="Genomic_DNA"/>
</dbReference>
<feature type="compositionally biased region" description="Basic and acidic residues" evidence="4">
    <location>
        <begin position="935"/>
        <end position="945"/>
    </location>
</feature>
<dbReference type="Pfam" id="PF04871">
    <property type="entry name" value="Uso1_p115_C"/>
    <property type="match status" value="1"/>
</dbReference>